<keyword evidence="4" id="KW-0677">Repeat</keyword>
<comment type="subcellular location">
    <subcellularLocation>
        <location evidence="1">Cytoplasm</location>
    </subcellularLocation>
</comment>
<feature type="repeat" description="WD" evidence="7">
    <location>
        <begin position="337"/>
        <end position="378"/>
    </location>
</feature>
<evidence type="ECO:0000256" key="4">
    <source>
        <dbReference type="ARBA" id="ARBA00022737"/>
    </source>
</evidence>
<sequence>MDPSNIEDTFELNEEDIEEVIEFNNSPSQPEALAEGMEDMDLDQYDGDGGVEDEDKENSTSLPLRDDADLVFTEHKGSVFCVQADPVKCEFAVSGGEDDLAYLWKIDSGQVVLKCTGHKDSVTQVAFSHDSQYLATGDMSGIIKVWKVDTKVEIWSFECTDLEWLRWHHCAHILLAGTVDGEMWMWKIPGGDCKTFQGQGCTCSEGRILPDGKRACTGYDDGTVKIWDLKEGSPLHSISGHDAHDGAITCIDCHPDNVMVVTGSVDVTAKVINSNNGKVVTTFNCKKQSSETDASAAEKEDSVEAVGCSPNNPYLATGTLAGSLCFWDLTKQTVRQQCDNEAGIVRLKWDNTSPMVYTGSLDGTVRLWDARTGKTEAQWMGHGAEILDLTISRDGNHLLTSSSDETVRVYSLHSPDR</sequence>
<dbReference type="FunCoup" id="A0A1S3H6L1">
    <property type="interactions" value="2584"/>
</dbReference>
<feature type="repeat" description="WD" evidence="7">
    <location>
        <begin position="115"/>
        <end position="156"/>
    </location>
</feature>
<dbReference type="PANTHER" id="PTHR19857">
    <property type="entry name" value="MITOCHONDRIAL DIVISION PROTEIN 1-RELATED"/>
    <property type="match status" value="1"/>
</dbReference>
<gene>
    <name evidence="10" type="primary">LOC106152165</name>
</gene>
<feature type="repeat" description="WD" evidence="7">
    <location>
        <begin position="379"/>
        <end position="417"/>
    </location>
</feature>
<reference evidence="10" key="1">
    <citation type="submission" date="2025-08" db="UniProtKB">
        <authorList>
            <consortium name="RefSeq"/>
        </authorList>
    </citation>
    <scope>IDENTIFICATION</scope>
    <source>
        <tissue evidence="10">Gonads</tissue>
    </source>
</reference>
<feature type="repeat" description="WD" evidence="7">
    <location>
        <begin position="72"/>
        <end position="114"/>
    </location>
</feature>
<keyword evidence="9" id="KW-1185">Reference proteome</keyword>
<dbReference type="SUPFAM" id="SSF50978">
    <property type="entry name" value="WD40 repeat-like"/>
    <property type="match status" value="1"/>
</dbReference>
<dbReference type="InterPro" id="IPR020472">
    <property type="entry name" value="WD40_PAC1"/>
</dbReference>
<comment type="function">
    <text evidence="5">Plays a role in angiogenesis and cell migration. In smooth muscle cell migration, may act through the RhoA pathway.</text>
</comment>
<dbReference type="RefSeq" id="XP_013381116.1">
    <property type="nucleotide sequence ID" value="XM_013525662.2"/>
</dbReference>
<evidence type="ECO:0000256" key="2">
    <source>
        <dbReference type="ARBA" id="ARBA00022490"/>
    </source>
</evidence>
<evidence type="ECO:0000256" key="7">
    <source>
        <dbReference type="PROSITE-ProRule" id="PRU00221"/>
    </source>
</evidence>
<keyword evidence="2" id="KW-0963">Cytoplasm</keyword>
<dbReference type="AlphaFoldDB" id="A0A1S3H6L1"/>
<dbReference type="Gene3D" id="2.130.10.10">
    <property type="entry name" value="YVTN repeat-like/Quinoprotein amine dehydrogenase"/>
    <property type="match status" value="1"/>
</dbReference>
<dbReference type="InterPro" id="IPR036322">
    <property type="entry name" value="WD40_repeat_dom_sf"/>
</dbReference>
<feature type="repeat" description="WD" evidence="7">
    <location>
        <begin position="210"/>
        <end position="237"/>
    </location>
</feature>
<evidence type="ECO:0000256" key="8">
    <source>
        <dbReference type="SAM" id="MobiDB-lite"/>
    </source>
</evidence>
<dbReference type="InterPro" id="IPR001680">
    <property type="entry name" value="WD40_rpt"/>
</dbReference>
<name>A0A1S3H6L1_LINAN</name>
<protein>
    <recommendedName>
        <fullName evidence="6">Angio-associated migratory cell protein</fullName>
    </recommendedName>
</protein>
<dbReference type="STRING" id="7574.A0A1S3H6L1"/>
<dbReference type="FunFam" id="2.130.10.10:FF:000074">
    <property type="entry name" value="Angio-associated migratory cell protein-like protein"/>
    <property type="match status" value="1"/>
</dbReference>
<dbReference type="InterPro" id="IPR015943">
    <property type="entry name" value="WD40/YVTN_repeat-like_dom_sf"/>
</dbReference>
<dbReference type="SMART" id="SM00320">
    <property type="entry name" value="WD40"/>
    <property type="match status" value="8"/>
</dbReference>
<evidence type="ECO:0000256" key="3">
    <source>
        <dbReference type="ARBA" id="ARBA00022574"/>
    </source>
</evidence>
<dbReference type="InterPro" id="IPR019775">
    <property type="entry name" value="WD40_repeat_CS"/>
</dbReference>
<feature type="repeat" description="WD" evidence="7">
    <location>
        <begin position="241"/>
        <end position="282"/>
    </location>
</feature>
<keyword evidence="3 7" id="KW-0853">WD repeat</keyword>
<dbReference type="PRINTS" id="PR00320">
    <property type="entry name" value="GPROTEINBRPT"/>
</dbReference>
<evidence type="ECO:0000256" key="1">
    <source>
        <dbReference type="ARBA" id="ARBA00004496"/>
    </source>
</evidence>
<dbReference type="CDD" id="cd00200">
    <property type="entry name" value="WD40"/>
    <property type="match status" value="1"/>
</dbReference>
<evidence type="ECO:0000313" key="10">
    <source>
        <dbReference type="RefSeq" id="XP_013381116.1"/>
    </source>
</evidence>
<feature type="compositionally biased region" description="Acidic residues" evidence="8">
    <location>
        <begin position="36"/>
        <end position="56"/>
    </location>
</feature>
<dbReference type="InterPro" id="IPR051179">
    <property type="entry name" value="WD_repeat_multifunction"/>
</dbReference>
<dbReference type="PANTHER" id="PTHR19857:SF8">
    <property type="entry name" value="ANGIO-ASSOCIATED MIGRATORY CELL PROTEIN"/>
    <property type="match status" value="1"/>
</dbReference>
<dbReference type="GeneID" id="106152165"/>
<dbReference type="PROSITE" id="PS50294">
    <property type="entry name" value="WD_REPEATS_REGION"/>
    <property type="match status" value="3"/>
</dbReference>
<evidence type="ECO:0000313" key="9">
    <source>
        <dbReference type="Proteomes" id="UP000085678"/>
    </source>
</evidence>
<feature type="region of interest" description="Disordered" evidence="8">
    <location>
        <begin position="23"/>
        <end position="62"/>
    </location>
</feature>
<organism evidence="9 10">
    <name type="scientific">Lingula anatina</name>
    <name type="common">Brachiopod</name>
    <name type="synonym">Lingula unguis</name>
    <dbReference type="NCBI Taxonomy" id="7574"/>
    <lineage>
        <taxon>Eukaryota</taxon>
        <taxon>Metazoa</taxon>
        <taxon>Spiralia</taxon>
        <taxon>Lophotrochozoa</taxon>
        <taxon>Brachiopoda</taxon>
        <taxon>Linguliformea</taxon>
        <taxon>Lingulata</taxon>
        <taxon>Lingulida</taxon>
        <taxon>Linguloidea</taxon>
        <taxon>Lingulidae</taxon>
        <taxon>Lingula</taxon>
    </lineage>
</organism>
<dbReference type="OMA" id="GPDEVMW"/>
<evidence type="ECO:0000256" key="5">
    <source>
        <dbReference type="ARBA" id="ARBA00059273"/>
    </source>
</evidence>
<dbReference type="InParanoid" id="A0A1S3H6L1"/>
<dbReference type="PROSITE" id="PS00678">
    <property type="entry name" value="WD_REPEATS_1"/>
    <property type="match status" value="2"/>
</dbReference>
<accession>A0A1S3H6L1</accession>
<dbReference type="GO" id="GO:0005737">
    <property type="term" value="C:cytoplasm"/>
    <property type="evidence" value="ECO:0007669"/>
    <property type="project" value="UniProtKB-SubCell"/>
</dbReference>
<dbReference type="KEGG" id="lak:106152165"/>
<dbReference type="Pfam" id="PF00400">
    <property type="entry name" value="WD40"/>
    <property type="match status" value="6"/>
</dbReference>
<dbReference type="PROSITE" id="PS50082">
    <property type="entry name" value="WD_REPEATS_2"/>
    <property type="match status" value="6"/>
</dbReference>
<dbReference type="Proteomes" id="UP000085678">
    <property type="component" value="Unplaced"/>
</dbReference>
<evidence type="ECO:0000256" key="6">
    <source>
        <dbReference type="ARBA" id="ARBA00072425"/>
    </source>
</evidence>
<dbReference type="OrthoDB" id="10261640at2759"/>
<proteinExistence type="predicted"/>